<dbReference type="EMBL" id="WIUZ02000003">
    <property type="protein sequence ID" value="KAF9789710.1"/>
    <property type="molecule type" value="Genomic_DNA"/>
</dbReference>
<evidence type="ECO:0000313" key="9">
    <source>
        <dbReference type="Proteomes" id="UP000736335"/>
    </source>
</evidence>
<evidence type="ECO:0000256" key="7">
    <source>
        <dbReference type="SAM" id="Phobius"/>
    </source>
</evidence>
<accession>A0A9P6HMR9</accession>
<evidence type="ECO:0000256" key="1">
    <source>
        <dbReference type="ARBA" id="ARBA00004141"/>
    </source>
</evidence>
<dbReference type="GO" id="GO:0016020">
    <property type="term" value="C:membrane"/>
    <property type="evidence" value="ECO:0007669"/>
    <property type="project" value="UniProtKB-SubCell"/>
</dbReference>
<comment type="subcellular location">
    <subcellularLocation>
        <location evidence="1">Membrane</location>
        <topology evidence="1">Multi-pass membrane protein</topology>
    </subcellularLocation>
</comment>
<gene>
    <name evidence="8" type="ORF">BJ322DRAFT_1043826</name>
</gene>
<dbReference type="InterPro" id="IPR038213">
    <property type="entry name" value="IFI6/IFI27-like_sf"/>
</dbReference>
<evidence type="ECO:0000256" key="4">
    <source>
        <dbReference type="ARBA" id="ARBA00022989"/>
    </source>
</evidence>
<keyword evidence="4 7" id="KW-1133">Transmembrane helix</keyword>
<dbReference type="Proteomes" id="UP000736335">
    <property type="component" value="Unassembled WGS sequence"/>
</dbReference>
<dbReference type="Pfam" id="PF06140">
    <property type="entry name" value="Ifi-6-16"/>
    <property type="match status" value="1"/>
</dbReference>
<dbReference type="PANTHER" id="PTHR16932">
    <property type="entry name" value="INTERFERON ALPHA-INDUCIBLE PROTEIN 27"/>
    <property type="match status" value="1"/>
</dbReference>
<feature type="transmembrane region" description="Helical" evidence="7">
    <location>
        <begin position="111"/>
        <end position="135"/>
    </location>
</feature>
<keyword evidence="5 7" id="KW-0472">Membrane</keyword>
<protein>
    <submittedName>
        <fullName evidence="8">Uncharacterized protein</fullName>
    </submittedName>
</protein>
<feature type="region of interest" description="Disordered" evidence="6">
    <location>
        <begin position="208"/>
        <end position="231"/>
    </location>
</feature>
<comment type="caution">
    <text evidence="8">The sequence shown here is derived from an EMBL/GenBank/DDBJ whole genome shotgun (WGS) entry which is preliminary data.</text>
</comment>
<evidence type="ECO:0000256" key="6">
    <source>
        <dbReference type="SAM" id="MobiDB-lite"/>
    </source>
</evidence>
<reference evidence="8" key="1">
    <citation type="journal article" date="2020" name="Nat. Commun.">
        <title>Large-scale genome sequencing of mycorrhizal fungi provides insights into the early evolution of symbiotic traits.</title>
        <authorList>
            <person name="Miyauchi S."/>
            <person name="Kiss E."/>
            <person name="Kuo A."/>
            <person name="Drula E."/>
            <person name="Kohler A."/>
            <person name="Sanchez-Garcia M."/>
            <person name="Morin E."/>
            <person name="Andreopoulos B."/>
            <person name="Barry K.W."/>
            <person name="Bonito G."/>
            <person name="Buee M."/>
            <person name="Carver A."/>
            <person name="Chen C."/>
            <person name="Cichocki N."/>
            <person name="Clum A."/>
            <person name="Culley D."/>
            <person name="Crous P.W."/>
            <person name="Fauchery L."/>
            <person name="Girlanda M."/>
            <person name="Hayes R.D."/>
            <person name="Keri Z."/>
            <person name="LaButti K."/>
            <person name="Lipzen A."/>
            <person name="Lombard V."/>
            <person name="Magnuson J."/>
            <person name="Maillard F."/>
            <person name="Murat C."/>
            <person name="Nolan M."/>
            <person name="Ohm R.A."/>
            <person name="Pangilinan J."/>
            <person name="Pereira M.F."/>
            <person name="Perotto S."/>
            <person name="Peter M."/>
            <person name="Pfister S."/>
            <person name="Riley R."/>
            <person name="Sitrit Y."/>
            <person name="Stielow J.B."/>
            <person name="Szollosi G."/>
            <person name="Zifcakova L."/>
            <person name="Stursova M."/>
            <person name="Spatafora J.W."/>
            <person name="Tedersoo L."/>
            <person name="Vaario L.M."/>
            <person name="Yamada A."/>
            <person name="Yan M."/>
            <person name="Wang P."/>
            <person name="Xu J."/>
            <person name="Bruns T."/>
            <person name="Baldrian P."/>
            <person name="Vilgalys R."/>
            <person name="Dunand C."/>
            <person name="Henrissat B."/>
            <person name="Grigoriev I.V."/>
            <person name="Hibbett D."/>
            <person name="Nagy L.G."/>
            <person name="Martin F.M."/>
        </authorList>
    </citation>
    <scope>NUCLEOTIDE SEQUENCE</scope>
    <source>
        <strain evidence="8">UH-Tt-Lm1</strain>
    </source>
</reference>
<feature type="transmembrane region" description="Helical" evidence="7">
    <location>
        <begin position="172"/>
        <end position="194"/>
    </location>
</feature>
<reference evidence="8" key="2">
    <citation type="submission" date="2020-11" db="EMBL/GenBank/DDBJ databases">
        <authorList>
            <consortium name="DOE Joint Genome Institute"/>
            <person name="Kuo A."/>
            <person name="Miyauchi S."/>
            <person name="Kiss E."/>
            <person name="Drula E."/>
            <person name="Kohler A."/>
            <person name="Sanchez-Garcia M."/>
            <person name="Andreopoulos B."/>
            <person name="Barry K.W."/>
            <person name="Bonito G."/>
            <person name="Buee M."/>
            <person name="Carver A."/>
            <person name="Chen C."/>
            <person name="Cichocki N."/>
            <person name="Clum A."/>
            <person name="Culley D."/>
            <person name="Crous P.W."/>
            <person name="Fauchery L."/>
            <person name="Girlanda M."/>
            <person name="Hayes R."/>
            <person name="Keri Z."/>
            <person name="Labutti K."/>
            <person name="Lipzen A."/>
            <person name="Lombard V."/>
            <person name="Magnuson J."/>
            <person name="Maillard F."/>
            <person name="Morin E."/>
            <person name="Murat C."/>
            <person name="Nolan M."/>
            <person name="Ohm R."/>
            <person name="Pangilinan J."/>
            <person name="Pereira M."/>
            <person name="Perotto S."/>
            <person name="Peter M."/>
            <person name="Riley R."/>
            <person name="Sitrit Y."/>
            <person name="Stielow B."/>
            <person name="Szollosi G."/>
            <person name="Zifcakova L."/>
            <person name="Stursova M."/>
            <person name="Spatafora J.W."/>
            <person name="Tedersoo L."/>
            <person name="Vaario L.-M."/>
            <person name="Yamada A."/>
            <person name="Yan M."/>
            <person name="Wang P."/>
            <person name="Xu J."/>
            <person name="Bruns T."/>
            <person name="Baldrian P."/>
            <person name="Vilgalys R."/>
            <person name="Henrissat B."/>
            <person name="Grigoriev I.V."/>
            <person name="Hibbett D."/>
            <person name="Nagy L.G."/>
            <person name="Martin F.M."/>
        </authorList>
    </citation>
    <scope>NUCLEOTIDE SEQUENCE</scope>
    <source>
        <strain evidence="8">UH-Tt-Lm1</strain>
    </source>
</reference>
<dbReference type="AlphaFoldDB" id="A0A9P6HMR9"/>
<dbReference type="OrthoDB" id="3068660at2759"/>
<keyword evidence="3 7" id="KW-0812">Transmembrane</keyword>
<evidence type="ECO:0000256" key="2">
    <source>
        <dbReference type="ARBA" id="ARBA00007262"/>
    </source>
</evidence>
<dbReference type="PANTHER" id="PTHR16932:SF18">
    <property type="entry name" value="INTERFERON, ALPHA-INDUCIBLE PROTEIN 27-LIKE 2"/>
    <property type="match status" value="1"/>
</dbReference>
<feature type="transmembrane region" description="Helical" evidence="7">
    <location>
        <begin position="141"/>
        <end position="165"/>
    </location>
</feature>
<organism evidence="8 9">
    <name type="scientific">Thelephora terrestris</name>
    <dbReference type="NCBI Taxonomy" id="56493"/>
    <lineage>
        <taxon>Eukaryota</taxon>
        <taxon>Fungi</taxon>
        <taxon>Dikarya</taxon>
        <taxon>Basidiomycota</taxon>
        <taxon>Agaricomycotina</taxon>
        <taxon>Agaricomycetes</taxon>
        <taxon>Thelephorales</taxon>
        <taxon>Thelephoraceae</taxon>
        <taxon>Thelephora</taxon>
    </lineage>
</organism>
<sequence length="335" mass="36011">MYQLSNPAVEAILDEWHPQEYAPPNTDVREWIETLCDTYGIPDTQRPQCATRFIKSELRNELENVLRDARTQFGPVRWTQFVNFMVALDRNLREAWEGLPFYKKYPKLTGAALGITGTVLLAPVAIVGALTAVGFTSVGIAAGSIAATIQSIVYGGATGGLFALLQSAGATMVLPSVGTIFAGAATAGAGAGLLRNGEAIATGEILSDSIARSPGPGDAGGGDNNADPPPYSHVNPHEYFLTPQALQAIVKSWHSPPYNPPGTDVVHWLSRQCHFCEEYGVPVTQRALCAMHHMRADCREAAHAAGCHDMTWDQFTTWLLRYDGACVIKGSVSGR</sequence>
<dbReference type="Gene3D" id="6.10.110.10">
    <property type="match status" value="1"/>
</dbReference>
<keyword evidence="9" id="KW-1185">Reference proteome</keyword>
<evidence type="ECO:0000313" key="8">
    <source>
        <dbReference type="EMBL" id="KAF9789710.1"/>
    </source>
</evidence>
<evidence type="ECO:0000256" key="3">
    <source>
        <dbReference type="ARBA" id="ARBA00022692"/>
    </source>
</evidence>
<evidence type="ECO:0000256" key="5">
    <source>
        <dbReference type="ARBA" id="ARBA00023136"/>
    </source>
</evidence>
<comment type="similarity">
    <text evidence="2">Belongs to the IFI6/IFI27 family.</text>
</comment>
<proteinExistence type="inferred from homology"/>
<name>A0A9P6HMR9_9AGAM</name>
<dbReference type="InterPro" id="IPR009311">
    <property type="entry name" value="IFI6/IFI27-like"/>
</dbReference>